<dbReference type="PATRIC" id="fig|269796.9.peg.900"/>
<evidence type="ECO:0000313" key="3">
    <source>
        <dbReference type="Proteomes" id="UP000001929"/>
    </source>
</evidence>
<keyword evidence="3" id="KW-1185">Reference proteome</keyword>
<reference evidence="2 3" key="1">
    <citation type="journal article" date="2011" name="Stand. Genomic Sci.">
        <title>Complete genome sequence of Rhodospirillum rubrum type strain (S1).</title>
        <authorList>
            <person name="Munk A.C."/>
            <person name="Copeland A."/>
            <person name="Lucas S."/>
            <person name="Lapidus A."/>
            <person name="Del Rio T.G."/>
            <person name="Barry K."/>
            <person name="Detter J.C."/>
            <person name="Hammon N."/>
            <person name="Israni S."/>
            <person name="Pitluck S."/>
            <person name="Brettin T."/>
            <person name="Bruce D."/>
            <person name="Han C."/>
            <person name="Tapia R."/>
            <person name="Gilna P."/>
            <person name="Schmutz J."/>
            <person name="Larimer F."/>
            <person name="Land M."/>
            <person name="Kyrpides N.C."/>
            <person name="Mavromatis K."/>
            <person name="Richardson P."/>
            <person name="Rohde M."/>
            <person name="Goker M."/>
            <person name="Klenk H.P."/>
            <person name="Zhang Y."/>
            <person name="Roberts G.P."/>
            <person name="Reslewic S."/>
            <person name="Schwartz D.C."/>
        </authorList>
    </citation>
    <scope>NUCLEOTIDE SEQUENCE [LARGE SCALE GENOMIC DNA]</scope>
    <source>
        <strain evidence="3">ATCC 11170 / ATH 1.1.1 / DSM 467 / LMG 4362 / NCIMB 8255 / S1</strain>
    </source>
</reference>
<feature type="transmembrane region" description="Helical" evidence="1">
    <location>
        <begin position="12"/>
        <end position="32"/>
    </location>
</feature>
<accession>Q2RW48</accession>
<dbReference type="EMBL" id="CP000230">
    <property type="protein sequence ID" value="ABC21647.1"/>
    <property type="molecule type" value="Genomic_DNA"/>
</dbReference>
<evidence type="ECO:0000256" key="1">
    <source>
        <dbReference type="SAM" id="Phobius"/>
    </source>
</evidence>
<proteinExistence type="predicted"/>
<keyword evidence="1" id="KW-0812">Transmembrane</keyword>
<gene>
    <name evidence="2" type="ordered locus">Rru_A0846</name>
</gene>
<dbReference type="RefSeq" id="WP_011388601.1">
    <property type="nucleotide sequence ID" value="NC_007643.1"/>
</dbReference>
<keyword evidence="1" id="KW-0472">Membrane</keyword>
<dbReference type="KEGG" id="rru:Rru_A0846"/>
<dbReference type="Proteomes" id="UP000001929">
    <property type="component" value="Chromosome"/>
</dbReference>
<protein>
    <submittedName>
        <fullName evidence="2">Uncharacterized protein</fullName>
    </submittedName>
</protein>
<dbReference type="HOGENOM" id="CLU_2397275_0_0_5"/>
<dbReference type="STRING" id="269796.Rru_A0846"/>
<dbReference type="EnsemblBacteria" id="ABC21647">
    <property type="protein sequence ID" value="ABC21647"/>
    <property type="gene ID" value="Rru_A0846"/>
</dbReference>
<sequence>MVERIARRWGWRLPLALTGSIIAAVQVAWLLAGQAWLAAPLERLYAGVFVGLVVGLILLLVSLLAPDLRHVLGRLAVCLVPLTSLLALSLGRGS</sequence>
<dbReference type="AlphaFoldDB" id="Q2RW48"/>
<evidence type="ECO:0000313" key="2">
    <source>
        <dbReference type="EMBL" id="ABC21647.1"/>
    </source>
</evidence>
<feature type="transmembrane region" description="Helical" evidence="1">
    <location>
        <begin position="71"/>
        <end position="91"/>
    </location>
</feature>
<organism evidence="2 3">
    <name type="scientific">Rhodospirillum rubrum (strain ATCC 11170 / ATH 1.1.1 / DSM 467 / LMG 4362 / NCIMB 8255 / S1)</name>
    <dbReference type="NCBI Taxonomy" id="269796"/>
    <lineage>
        <taxon>Bacteria</taxon>
        <taxon>Pseudomonadati</taxon>
        <taxon>Pseudomonadota</taxon>
        <taxon>Alphaproteobacteria</taxon>
        <taxon>Rhodospirillales</taxon>
        <taxon>Rhodospirillaceae</taxon>
        <taxon>Rhodospirillum</taxon>
    </lineage>
</organism>
<name>Q2RW48_RHORT</name>
<keyword evidence="1" id="KW-1133">Transmembrane helix</keyword>
<feature type="transmembrane region" description="Helical" evidence="1">
    <location>
        <begin position="44"/>
        <end position="64"/>
    </location>
</feature>